<reference evidence="2 3" key="1">
    <citation type="submission" date="2019-12" db="EMBL/GenBank/DDBJ databases">
        <title>Genomic-based taxomic classification of the family Erythrobacteraceae.</title>
        <authorList>
            <person name="Xu L."/>
        </authorList>
    </citation>
    <scope>NUCLEOTIDE SEQUENCE [LARGE SCALE GENOMIC DNA]</scope>
    <source>
        <strain evidence="2 3">S36</strain>
    </source>
</reference>
<comment type="caution">
    <text evidence="2">The sequence shown here is derived from an EMBL/GenBank/DDBJ whole genome shotgun (WGS) entry which is preliminary data.</text>
</comment>
<dbReference type="EMBL" id="WTYJ01000002">
    <property type="protein sequence ID" value="MXO99973.1"/>
    <property type="molecule type" value="Genomic_DNA"/>
</dbReference>
<name>A0A6I4U026_9SPHN</name>
<dbReference type="AlphaFoldDB" id="A0A6I4U026"/>
<dbReference type="InterPro" id="IPR047111">
    <property type="entry name" value="YbaP-like"/>
</dbReference>
<keyword evidence="1" id="KW-0732">Signal</keyword>
<protein>
    <submittedName>
        <fullName evidence="2">TraB/GumN family protein</fullName>
    </submittedName>
</protein>
<feature type="signal peptide" evidence="1">
    <location>
        <begin position="1"/>
        <end position="22"/>
    </location>
</feature>
<accession>A0A6I4U026</accession>
<organism evidence="2 3">
    <name type="scientific">Croceibacterium xixiisoli</name>
    <dbReference type="NCBI Taxonomy" id="1476466"/>
    <lineage>
        <taxon>Bacteria</taxon>
        <taxon>Pseudomonadati</taxon>
        <taxon>Pseudomonadota</taxon>
        <taxon>Alphaproteobacteria</taxon>
        <taxon>Sphingomonadales</taxon>
        <taxon>Erythrobacteraceae</taxon>
        <taxon>Croceibacterium</taxon>
    </lineage>
</organism>
<dbReference type="RefSeq" id="WP_161391650.1">
    <property type="nucleotide sequence ID" value="NZ_JBHSCP010000001.1"/>
</dbReference>
<feature type="chain" id="PRO_5026327332" evidence="1">
    <location>
        <begin position="23"/>
        <end position="299"/>
    </location>
</feature>
<sequence length="299" mass="32439">MTVRRLFSTSAAALSLLLSACAGGWMDGKPPVTAVPGPALWKLADTDTTIYLFGTVHALPGNLDWYDARIARAFDASNEFVTEVDMSQPDKSTMALARAGALKGDRTLRDMMDSEHRLAYEAALVTLGKPIDMFDRVEPWLAAVTLSLLPLIQAGYDPASGVEQALKARANNKVHAALETVDQQVELFDGLPEAAQFAYLSQSVDAVPQAGSSLDAMVAEWKDGDMVALGNQLNGEIADPALYARLLTDRNAHWADWIEKRMEQDGTVFIAVGAGHLAGKDSVQAQLRKRGLKVERVWE</sequence>
<dbReference type="PROSITE" id="PS51257">
    <property type="entry name" value="PROKAR_LIPOPROTEIN"/>
    <property type="match status" value="1"/>
</dbReference>
<dbReference type="InterPro" id="IPR002816">
    <property type="entry name" value="TraB/PrgY/GumN_fam"/>
</dbReference>
<keyword evidence="3" id="KW-1185">Reference proteome</keyword>
<gene>
    <name evidence="2" type="ORF">GRI97_13345</name>
</gene>
<dbReference type="OrthoDB" id="9806326at2"/>
<evidence type="ECO:0000313" key="2">
    <source>
        <dbReference type="EMBL" id="MXO99973.1"/>
    </source>
</evidence>
<proteinExistence type="predicted"/>
<evidence type="ECO:0000256" key="1">
    <source>
        <dbReference type="SAM" id="SignalP"/>
    </source>
</evidence>
<evidence type="ECO:0000313" key="3">
    <source>
        <dbReference type="Proteomes" id="UP000469430"/>
    </source>
</evidence>
<dbReference type="PANTHER" id="PTHR40590:SF1">
    <property type="entry name" value="CYTOPLASMIC PROTEIN"/>
    <property type="match status" value="1"/>
</dbReference>
<dbReference type="PANTHER" id="PTHR40590">
    <property type="entry name" value="CYTOPLASMIC PROTEIN-RELATED"/>
    <property type="match status" value="1"/>
</dbReference>
<dbReference type="Pfam" id="PF01963">
    <property type="entry name" value="TraB_PrgY_gumN"/>
    <property type="match status" value="1"/>
</dbReference>
<dbReference type="CDD" id="cd14789">
    <property type="entry name" value="Tiki"/>
    <property type="match status" value="1"/>
</dbReference>
<dbReference type="Proteomes" id="UP000469430">
    <property type="component" value="Unassembled WGS sequence"/>
</dbReference>